<organism evidence="1 2">
    <name type="scientific">Geobacillus icigianus</name>
    <dbReference type="NCBI Taxonomy" id="1430331"/>
    <lineage>
        <taxon>Bacteria</taxon>
        <taxon>Bacillati</taxon>
        <taxon>Bacillota</taxon>
        <taxon>Bacilli</taxon>
        <taxon>Bacillales</taxon>
        <taxon>Anoxybacillaceae</taxon>
        <taxon>Geobacillus</taxon>
    </lineage>
</organism>
<gene>
    <name evidence="1" type="ORF">EP10_003529</name>
</gene>
<evidence type="ECO:0008006" key="3">
    <source>
        <dbReference type="Google" id="ProtNLM"/>
    </source>
</evidence>
<name>A0ABU6BLR7_9BACL</name>
<reference evidence="1 2" key="1">
    <citation type="journal article" date="2014" name="Genome Announc.">
        <title>Draft Genome Sequence of Geobacillus icigianus Strain G1w1T Isolated from Hot Springs in the Valley of Geysers, Kamchatka (Russian Federation).</title>
        <authorList>
            <person name="Bryanskaya A.V."/>
            <person name="Rozanov A.S."/>
            <person name="Logacheva M.D."/>
            <person name="Kotenko A.V."/>
            <person name="Peltek S.E."/>
        </authorList>
    </citation>
    <scope>NUCLEOTIDE SEQUENCE [LARGE SCALE GENOMIC DNA]</scope>
    <source>
        <strain evidence="1 2">G1w1</strain>
    </source>
</reference>
<proteinExistence type="predicted"/>
<comment type="caution">
    <text evidence="1">The sequence shown here is derived from an EMBL/GenBank/DDBJ whole genome shotgun (WGS) entry which is preliminary data.</text>
</comment>
<accession>A0ABU6BLR7</accession>
<evidence type="ECO:0000313" key="1">
    <source>
        <dbReference type="EMBL" id="MEB3752614.1"/>
    </source>
</evidence>
<sequence length="46" mass="5800">MNLDSLYDKFFATYPIYQRFRPIKSFRDLHDWLWFTEIIHNFIDGK</sequence>
<dbReference type="Proteomes" id="UP000029267">
    <property type="component" value="Unassembled WGS sequence"/>
</dbReference>
<dbReference type="EMBL" id="JPYA02000006">
    <property type="protein sequence ID" value="MEB3752614.1"/>
    <property type="molecule type" value="Genomic_DNA"/>
</dbReference>
<protein>
    <recommendedName>
        <fullName evidence="3">IS5/IS1182 family transposase</fullName>
    </recommendedName>
</protein>
<keyword evidence="2" id="KW-1185">Reference proteome</keyword>
<evidence type="ECO:0000313" key="2">
    <source>
        <dbReference type="Proteomes" id="UP000029267"/>
    </source>
</evidence>